<organism evidence="2 3">
    <name type="scientific">Meripilus lineatus</name>
    <dbReference type="NCBI Taxonomy" id="2056292"/>
    <lineage>
        <taxon>Eukaryota</taxon>
        <taxon>Fungi</taxon>
        <taxon>Dikarya</taxon>
        <taxon>Basidiomycota</taxon>
        <taxon>Agaricomycotina</taxon>
        <taxon>Agaricomycetes</taxon>
        <taxon>Polyporales</taxon>
        <taxon>Meripilaceae</taxon>
        <taxon>Meripilus</taxon>
    </lineage>
</organism>
<gene>
    <name evidence="2" type="ORF">NLI96_g10901</name>
</gene>
<feature type="region of interest" description="Disordered" evidence="1">
    <location>
        <begin position="14"/>
        <end position="51"/>
    </location>
</feature>
<dbReference type="AlphaFoldDB" id="A0AAD5USQ8"/>
<accession>A0AAD5USQ8</accession>
<comment type="caution">
    <text evidence="2">The sequence shown here is derived from an EMBL/GenBank/DDBJ whole genome shotgun (WGS) entry which is preliminary data.</text>
</comment>
<dbReference type="EMBL" id="JANAWD010000665">
    <property type="protein sequence ID" value="KAJ3476809.1"/>
    <property type="molecule type" value="Genomic_DNA"/>
</dbReference>
<keyword evidence="3" id="KW-1185">Reference proteome</keyword>
<protein>
    <submittedName>
        <fullName evidence="2">Uncharacterized protein</fullName>
    </submittedName>
</protein>
<evidence type="ECO:0000313" key="3">
    <source>
        <dbReference type="Proteomes" id="UP001212997"/>
    </source>
</evidence>
<name>A0AAD5USQ8_9APHY</name>
<reference evidence="2" key="1">
    <citation type="submission" date="2022-07" db="EMBL/GenBank/DDBJ databases">
        <title>Genome Sequence of Physisporinus lineatus.</title>
        <authorList>
            <person name="Buettner E."/>
        </authorList>
    </citation>
    <scope>NUCLEOTIDE SEQUENCE</scope>
    <source>
        <strain evidence="2">VT162</strain>
    </source>
</reference>
<evidence type="ECO:0000313" key="2">
    <source>
        <dbReference type="EMBL" id="KAJ3476809.1"/>
    </source>
</evidence>
<sequence length="299" mass="33057">MAILKSTSMFLRKISPNDTSSLGTGPPRRNKAPEPRRAPLQKWSLPNFGTLSSQRSSKYRYTGLAQGSENQPLIRHLGLQEEPGAISNNSSLVNAPDSPILEDDTPQGNARSILHMPLIPLAIAQRRQEIQRRIAEFASSGDAPFAIHPNGLLPLAEAITRNDIRRRKEGFELLEEKKPRRDLAIYKTSENTDGSMAPLLPDRPTSDVASESADVSVYSVSSYGDPGSQVISSFDQDVLRRLQTSRSYSTLEVLSIRDYLPSHHGNTPIPLSQRTDEDFSLNTSGEVSLLRIAEDELGW</sequence>
<evidence type="ECO:0000256" key="1">
    <source>
        <dbReference type="SAM" id="MobiDB-lite"/>
    </source>
</evidence>
<dbReference type="Proteomes" id="UP001212997">
    <property type="component" value="Unassembled WGS sequence"/>
</dbReference>
<proteinExistence type="predicted"/>